<dbReference type="Proteomes" id="UP000019253">
    <property type="component" value="Unassembled WGS sequence"/>
</dbReference>
<protein>
    <submittedName>
        <fullName evidence="1">Uncharacterized protein</fullName>
    </submittedName>
</protein>
<keyword evidence="2" id="KW-1185">Reference proteome</keyword>
<evidence type="ECO:0000313" key="2">
    <source>
        <dbReference type="Proteomes" id="UP000019253"/>
    </source>
</evidence>
<name>W7BIZ4_9LIST</name>
<accession>W7BIZ4</accession>
<dbReference type="RefSeq" id="WP_036064735.1">
    <property type="nucleotide sequence ID" value="NZ_AODD01000002.1"/>
</dbReference>
<dbReference type="EMBL" id="AODD01000002">
    <property type="protein sequence ID" value="EUJ24735.1"/>
    <property type="molecule type" value="Genomic_DNA"/>
</dbReference>
<gene>
    <name evidence="1" type="ORF">PGRAN_02530</name>
</gene>
<evidence type="ECO:0000313" key="1">
    <source>
        <dbReference type="EMBL" id="EUJ24735.1"/>
    </source>
</evidence>
<proteinExistence type="predicted"/>
<sequence>MIYKIPVLAQYQEPYIFIEKELDGAKASLNECLAVSCVANSWAEIAEFCQVNGLEFVADDSQSGESTVYEVQYRFSRRGQAHKVIITEQPDTEHVQVIRTGRVIWDE</sequence>
<dbReference type="AlphaFoldDB" id="W7BIZ4"/>
<dbReference type="STRING" id="1265819.PGRAN_02530"/>
<organism evidence="1 2">
    <name type="scientific">Listeria grandensis FSL F6-0971</name>
    <dbReference type="NCBI Taxonomy" id="1265819"/>
    <lineage>
        <taxon>Bacteria</taxon>
        <taxon>Bacillati</taxon>
        <taxon>Bacillota</taxon>
        <taxon>Bacilli</taxon>
        <taxon>Bacillales</taxon>
        <taxon>Listeriaceae</taxon>
        <taxon>Listeria</taxon>
    </lineage>
</organism>
<reference evidence="1 2" key="1">
    <citation type="journal article" date="2014" name="Int. J. Syst. Evol. Microbiol.">
        <title>Listeria floridensis sp. nov., Listeria aquatica sp. nov., Listeria cornellensis sp. nov., Listeria riparia sp. nov. and Listeria grandensis sp. nov., from agricultural and natural environments.</title>
        <authorList>
            <person name="den Bakker H.C."/>
            <person name="Warchocki S."/>
            <person name="Wright E.M."/>
            <person name="Allred A.F."/>
            <person name="Ahlstrom C."/>
            <person name="Manuel C.S."/>
            <person name="Stasiewicz M.J."/>
            <person name="Burrell A."/>
            <person name="Roof S."/>
            <person name="Strawn L."/>
            <person name="Fortes E.D."/>
            <person name="Nightingale K.K."/>
            <person name="Kephart D."/>
            <person name="Wiedmann M."/>
        </authorList>
    </citation>
    <scope>NUCLEOTIDE SEQUENCE [LARGE SCALE GENOMIC DNA]</scope>
    <source>
        <strain evidence="2">FSL F6-971</strain>
    </source>
</reference>
<comment type="caution">
    <text evidence="1">The sequence shown here is derived from an EMBL/GenBank/DDBJ whole genome shotgun (WGS) entry which is preliminary data.</text>
</comment>